<feature type="transmembrane region" description="Helical" evidence="5">
    <location>
        <begin position="115"/>
        <end position="134"/>
    </location>
</feature>
<evidence type="ECO:0000256" key="4">
    <source>
        <dbReference type="ARBA" id="ARBA00023136"/>
    </source>
</evidence>
<keyword evidence="2 5" id="KW-0812">Transmembrane</keyword>
<organism evidence="7 8">
    <name type="scientific">Friedmanniomyces endolithicus</name>
    <dbReference type="NCBI Taxonomy" id="329885"/>
    <lineage>
        <taxon>Eukaryota</taxon>
        <taxon>Fungi</taxon>
        <taxon>Dikarya</taxon>
        <taxon>Ascomycota</taxon>
        <taxon>Pezizomycotina</taxon>
        <taxon>Dothideomycetes</taxon>
        <taxon>Dothideomycetidae</taxon>
        <taxon>Mycosphaerellales</taxon>
        <taxon>Teratosphaeriaceae</taxon>
        <taxon>Friedmanniomyces</taxon>
    </lineage>
</organism>
<reference evidence="7" key="1">
    <citation type="submission" date="2023-06" db="EMBL/GenBank/DDBJ databases">
        <title>Black Yeasts Isolated from many extreme environments.</title>
        <authorList>
            <person name="Coleine C."/>
            <person name="Stajich J.E."/>
            <person name="Selbmann L."/>
        </authorList>
    </citation>
    <scope>NUCLEOTIDE SEQUENCE</scope>
    <source>
        <strain evidence="7">CCFEE 5200</strain>
    </source>
</reference>
<dbReference type="AlphaFoldDB" id="A0AAN6H859"/>
<dbReference type="Pfam" id="PF07690">
    <property type="entry name" value="MFS_1"/>
    <property type="match status" value="1"/>
</dbReference>
<keyword evidence="4 5" id="KW-0472">Membrane</keyword>
<feature type="transmembrane region" description="Helical" evidence="5">
    <location>
        <begin position="172"/>
        <end position="193"/>
    </location>
</feature>
<dbReference type="PANTHER" id="PTHR23501">
    <property type="entry name" value="MAJOR FACILITATOR SUPERFAMILY"/>
    <property type="match status" value="1"/>
</dbReference>
<sequence>MSALPNATDNEKARSNQLELAIETVEHVQRTSPESTAEEPEPHIHAKTWILLIVIVAVYFVQVLHVAGNALLSTSITAVTGGADQKIWLISTLAISAAALGAPVSQAADFWGRKWFVVGFTGAGCVGCLIASRAHSFGVVIGGQSIACLALGAQPLVHAIASEIIPRKYRSFAQASVNLASSTGGIVGILMGGALVRHSPQGFRVYFYITAGLYGTIGLVVAWLYRPPPRRLQVEMSQRQRLAELDWYGYALFVPGLILFSYALTSSTGVYRWSSPNIIGPLVVGVILLIVFVLYEWKVTTTGILHHGLFSRGRNFAICLALIFTEGLATDPYIPGRYSPAKDLSPMKGAARSYDILVPAILSFG</sequence>
<dbReference type="Gene3D" id="1.20.1250.20">
    <property type="entry name" value="MFS general substrate transporter like domains"/>
    <property type="match status" value="1"/>
</dbReference>
<proteinExistence type="predicted"/>
<feature type="transmembrane region" description="Helical" evidence="5">
    <location>
        <begin position="87"/>
        <end position="108"/>
    </location>
</feature>
<feature type="domain" description="Major facilitator superfamily (MFS) profile" evidence="6">
    <location>
        <begin position="51"/>
        <end position="365"/>
    </location>
</feature>
<dbReference type="GO" id="GO:0005886">
    <property type="term" value="C:plasma membrane"/>
    <property type="evidence" value="ECO:0007669"/>
    <property type="project" value="TreeGrafter"/>
</dbReference>
<keyword evidence="3 5" id="KW-1133">Transmembrane helix</keyword>
<feature type="transmembrane region" description="Helical" evidence="5">
    <location>
        <begin position="277"/>
        <end position="295"/>
    </location>
</feature>
<name>A0AAN6H859_9PEZI</name>
<evidence type="ECO:0000313" key="8">
    <source>
        <dbReference type="Proteomes" id="UP001175353"/>
    </source>
</evidence>
<evidence type="ECO:0000259" key="6">
    <source>
        <dbReference type="PROSITE" id="PS50850"/>
    </source>
</evidence>
<dbReference type="InterPro" id="IPR020846">
    <property type="entry name" value="MFS_dom"/>
</dbReference>
<evidence type="ECO:0000256" key="1">
    <source>
        <dbReference type="ARBA" id="ARBA00004141"/>
    </source>
</evidence>
<evidence type="ECO:0000313" key="7">
    <source>
        <dbReference type="EMBL" id="KAK0959458.1"/>
    </source>
</evidence>
<dbReference type="SUPFAM" id="SSF103473">
    <property type="entry name" value="MFS general substrate transporter"/>
    <property type="match status" value="1"/>
</dbReference>
<evidence type="ECO:0000256" key="3">
    <source>
        <dbReference type="ARBA" id="ARBA00022989"/>
    </source>
</evidence>
<dbReference type="InterPro" id="IPR036259">
    <property type="entry name" value="MFS_trans_sf"/>
</dbReference>
<feature type="transmembrane region" description="Helical" evidence="5">
    <location>
        <begin position="247"/>
        <end position="265"/>
    </location>
</feature>
<evidence type="ECO:0000256" key="5">
    <source>
        <dbReference type="SAM" id="Phobius"/>
    </source>
</evidence>
<feature type="transmembrane region" description="Helical" evidence="5">
    <location>
        <begin position="140"/>
        <end position="160"/>
    </location>
</feature>
<dbReference type="GO" id="GO:0022857">
    <property type="term" value="F:transmembrane transporter activity"/>
    <property type="evidence" value="ECO:0007669"/>
    <property type="project" value="InterPro"/>
</dbReference>
<dbReference type="EMBL" id="JAUJLE010000353">
    <property type="protein sequence ID" value="KAK0959458.1"/>
    <property type="molecule type" value="Genomic_DNA"/>
</dbReference>
<dbReference type="PANTHER" id="PTHR23501:SF195">
    <property type="entry name" value="PEP5"/>
    <property type="match status" value="1"/>
</dbReference>
<keyword evidence="8" id="KW-1185">Reference proteome</keyword>
<accession>A0AAN6H859</accession>
<feature type="transmembrane region" description="Helical" evidence="5">
    <location>
        <begin position="205"/>
        <end position="226"/>
    </location>
</feature>
<evidence type="ECO:0000256" key="2">
    <source>
        <dbReference type="ARBA" id="ARBA00022692"/>
    </source>
</evidence>
<feature type="transmembrane region" description="Helical" evidence="5">
    <location>
        <begin position="49"/>
        <end position="67"/>
    </location>
</feature>
<comment type="caution">
    <text evidence="7">The sequence shown here is derived from an EMBL/GenBank/DDBJ whole genome shotgun (WGS) entry which is preliminary data.</text>
</comment>
<gene>
    <name evidence="7" type="ORF">LTR91_020834</name>
</gene>
<dbReference type="Proteomes" id="UP001175353">
    <property type="component" value="Unassembled WGS sequence"/>
</dbReference>
<dbReference type="PROSITE" id="PS50850">
    <property type="entry name" value="MFS"/>
    <property type="match status" value="1"/>
</dbReference>
<dbReference type="InterPro" id="IPR011701">
    <property type="entry name" value="MFS"/>
</dbReference>
<comment type="subcellular location">
    <subcellularLocation>
        <location evidence="1">Membrane</location>
        <topology evidence="1">Multi-pass membrane protein</topology>
    </subcellularLocation>
</comment>
<dbReference type="PROSITE" id="PS00216">
    <property type="entry name" value="SUGAR_TRANSPORT_1"/>
    <property type="match status" value="1"/>
</dbReference>
<dbReference type="InterPro" id="IPR005829">
    <property type="entry name" value="Sugar_transporter_CS"/>
</dbReference>
<protein>
    <recommendedName>
        <fullName evidence="6">Major facilitator superfamily (MFS) profile domain-containing protein</fullName>
    </recommendedName>
</protein>